<proteinExistence type="inferred from homology"/>
<keyword evidence="5" id="KW-1185">Reference proteome</keyword>
<dbReference type="Gene3D" id="1.10.150.20">
    <property type="entry name" value="5' to 3' exonuclease, C-terminal subdomain"/>
    <property type="match status" value="1"/>
</dbReference>
<dbReference type="Gene3D" id="3.40.1170.60">
    <property type="match status" value="1"/>
</dbReference>
<dbReference type="GO" id="GO:0003684">
    <property type="term" value="F:damaged DNA binding"/>
    <property type="evidence" value="ECO:0007669"/>
    <property type="project" value="InterPro"/>
</dbReference>
<reference evidence="4 5" key="1">
    <citation type="submission" date="2019-05" db="EMBL/GenBank/DDBJ databases">
        <title>The Complete Genome Sequence of the n-alkane-degrading Desulfoglaeba alkanexedens ALDC reveals multiple alkylsuccinate synthase gene clusters.</title>
        <authorList>
            <person name="Callaghan A.V."/>
            <person name="Davidova I.A."/>
            <person name="Duncan K.E."/>
            <person name="Morris B."/>
            <person name="McInerney M.J."/>
        </authorList>
    </citation>
    <scope>NUCLEOTIDE SEQUENCE [LARGE SCALE GENOMIC DNA]</scope>
    <source>
        <strain evidence="4 5">ALDC</strain>
    </source>
</reference>
<feature type="region of interest" description="Disordered" evidence="2">
    <location>
        <begin position="394"/>
        <end position="435"/>
    </location>
</feature>
<dbReference type="InterPro" id="IPR024728">
    <property type="entry name" value="PolY_HhH_motif"/>
</dbReference>
<dbReference type="Pfam" id="PF11799">
    <property type="entry name" value="IMS_C"/>
    <property type="match status" value="1"/>
</dbReference>
<dbReference type="PANTHER" id="PTHR11076:SF33">
    <property type="entry name" value="DNA POLYMERASE KAPPA"/>
    <property type="match status" value="1"/>
</dbReference>
<dbReference type="EMBL" id="CP040098">
    <property type="protein sequence ID" value="QCQ21771.1"/>
    <property type="molecule type" value="Genomic_DNA"/>
</dbReference>
<dbReference type="InterPro" id="IPR050116">
    <property type="entry name" value="DNA_polymerase-Y"/>
</dbReference>
<evidence type="ECO:0000313" key="4">
    <source>
        <dbReference type="EMBL" id="QCQ21771.1"/>
    </source>
</evidence>
<dbReference type="KEGG" id="dax:FDQ92_05985"/>
<sequence length="435" mass="47175">MTAMVEGLHSRLIVHLSVPDFCAAVEERRHPELRRRPFVLSQIRDRAVVQGVNAAARKEGVREGMPLGAARRLCRRLTVLPPDPGLYRERHRGLLGELERFSPLAEGPAPGSYVVDITGTRRLWGPAPDAACRMAAELVSRSGFYARVGIAASKLVSQVAAEVVPPGDLNCIFPGGESAFLSPLPVSCLPGVGSKTAEKLADLNIRRIAQLASLPAESVFGVFGRQGLRLIQLARGVDPSPVLPSLRMPRLRFACILDRDEIDSHQLESRLFRLTEEAGWNLRRWNRSPGRLTLEVHYADGVSASARCSLASVPASLDRRLFFAARSAVAKAFRRRTAVRRIVLELCDFSMPARQLSLFSWEDAALDREEKLQKALDAVRNRFGREAIAWGKGLGDPPAVQGAAGEGFSNRGAPQRNPSGASGGPAAPGNATAGR</sequence>
<accession>A0A4V1ERI6</accession>
<dbReference type="Proteomes" id="UP000298602">
    <property type="component" value="Chromosome"/>
</dbReference>
<dbReference type="SUPFAM" id="SSF56672">
    <property type="entry name" value="DNA/RNA polymerases"/>
    <property type="match status" value="1"/>
</dbReference>
<reference evidence="4 5" key="2">
    <citation type="submission" date="2019-05" db="EMBL/GenBank/DDBJ databases">
        <authorList>
            <person name="Suflita J.M."/>
            <person name="Marks C.R."/>
        </authorList>
    </citation>
    <scope>NUCLEOTIDE SEQUENCE [LARGE SCALE GENOMIC DNA]</scope>
    <source>
        <strain evidence="4 5">ALDC</strain>
    </source>
</reference>
<dbReference type="InterPro" id="IPR001126">
    <property type="entry name" value="UmuC"/>
</dbReference>
<dbReference type="GO" id="GO:0005829">
    <property type="term" value="C:cytosol"/>
    <property type="evidence" value="ECO:0007669"/>
    <property type="project" value="TreeGrafter"/>
</dbReference>
<dbReference type="GO" id="GO:0003887">
    <property type="term" value="F:DNA-directed DNA polymerase activity"/>
    <property type="evidence" value="ECO:0007669"/>
    <property type="project" value="UniProtKB-KW"/>
</dbReference>
<dbReference type="Pfam" id="PF11798">
    <property type="entry name" value="IMS_HHH"/>
    <property type="match status" value="1"/>
</dbReference>
<evidence type="ECO:0000259" key="3">
    <source>
        <dbReference type="PROSITE" id="PS50173"/>
    </source>
</evidence>
<organism evidence="4 5">
    <name type="scientific">Desulfoglaeba alkanexedens ALDC</name>
    <dbReference type="NCBI Taxonomy" id="980445"/>
    <lineage>
        <taxon>Bacteria</taxon>
        <taxon>Pseudomonadati</taxon>
        <taxon>Thermodesulfobacteriota</taxon>
        <taxon>Syntrophobacteria</taxon>
        <taxon>Syntrophobacterales</taxon>
        <taxon>Syntrophobacteraceae</taxon>
        <taxon>Desulfoglaeba</taxon>
    </lineage>
</organism>
<evidence type="ECO:0000256" key="1">
    <source>
        <dbReference type="ARBA" id="ARBA00010945"/>
    </source>
</evidence>
<protein>
    <recommendedName>
        <fullName evidence="3">UmuC domain-containing protein</fullName>
    </recommendedName>
</protein>
<dbReference type="GO" id="GO:0006281">
    <property type="term" value="P:DNA repair"/>
    <property type="evidence" value="ECO:0007669"/>
    <property type="project" value="InterPro"/>
</dbReference>
<dbReference type="OrthoDB" id="9808813at2"/>
<dbReference type="GO" id="GO:0042276">
    <property type="term" value="P:error-prone translesion synthesis"/>
    <property type="evidence" value="ECO:0007669"/>
    <property type="project" value="TreeGrafter"/>
</dbReference>
<comment type="similarity">
    <text evidence="1">Belongs to the DNA polymerase type-Y family.</text>
</comment>
<evidence type="ECO:0000256" key="2">
    <source>
        <dbReference type="SAM" id="MobiDB-lite"/>
    </source>
</evidence>
<gene>
    <name evidence="4" type="ORF">FDQ92_05985</name>
</gene>
<dbReference type="PANTHER" id="PTHR11076">
    <property type="entry name" value="DNA REPAIR POLYMERASE UMUC / TRANSFERASE FAMILY MEMBER"/>
    <property type="match status" value="1"/>
</dbReference>
<dbReference type="InterPro" id="IPR043128">
    <property type="entry name" value="Rev_trsase/Diguanyl_cyclase"/>
</dbReference>
<dbReference type="PROSITE" id="PS50173">
    <property type="entry name" value="UMUC"/>
    <property type="match status" value="1"/>
</dbReference>
<feature type="domain" description="UmuC" evidence="3">
    <location>
        <begin position="13"/>
        <end position="193"/>
    </location>
</feature>
<evidence type="ECO:0000313" key="5">
    <source>
        <dbReference type="Proteomes" id="UP000298602"/>
    </source>
</evidence>
<dbReference type="AlphaFoldDB" id="A0A4V1ERI6"/>
<dbReference type="InterPro" id="IPR017961">
    <property type="entry name" value="DNA_pol_Y-fam_little_finger"/>
</dbReference>
<dbReference type="Gene3D" id="3.30.70.270">
    <property type="match status" value="1"/>
</dbReference>
<feature type="compositionally biased region" description="Low complexity" evidence="2">
    <location>
        <begin position="417"/>
        <end position="435"/>
    </location>
</feature>
<name>A0A4V1ERI6_9BACT</name>
<dbReference type="GO" id="GO:0009432">
    <property type="term" value="P:SOS response"/>
    <property type="evidence" value="ECO:0007669"/>
    <property type="project" value="TreeGrafter"/>
</dbReference>
<dbReference type="InterPro" id="IPR043502">
    <property type="entry name" value="DNA/RNA_pol_sf"/>
</dbReference>
<dbReference type="Pfam" id="PF00817">
    <property type="entry name" value="IMS"/>
    <property type="match status" value="1"/>
</dbReference>